<feature type="region of interest" description="Disordered" evidence="6">
    <location>
        <begin position="850"/>
        <end position="958"/>
    </location>
</feature>
<feature type="region of interest" description="Disordered" evidence="6">
    <location>
        <begin position="768"/>
        <end position="802"/>
    </location>
</feature>
<keyword evidence="2 4" id="KW-0808">Transferase</keyword>
<dbReference type="GO" id="GO:0061630">
    <property type="term" value="F:ubiquitin protein ligase activity"/>
    <property type="evidence" value="ECO:0007669"/>
    <property type="project" value="UniProtKB-EC"/>
</dbReference>
<name>A0A9P7XLS2_9FUNG</name>
<feature type="compositionally biased region" description="Basic and acidic residues" evidence="6">
    <location>
        <begin position="430"/>
        <end position="447"/>
    </location>
</feature>
<keyword evidence="4" id="KW-0489">Methyltransferase</keyword>
<feature type="compositionally biased region" description="Low complexity" evidence="6">
    <location>
        <begin position="469"/>
        <end position="490"/>
    </location>
</feature>
<dbReference type="SMART" id="SM00119">
    <property type="entry name" value="HECTc"/>
    <property type="match status" value="1"/>
</dbReference>
<keyword evidence="4" id="KW-0963">Cytoplasm</keyword>
<evidence type="ECO:0000259" key="7">
    <source>
        <dbReference type="PROSITE" id="PS50237"/>
    </source>
</evidence>
<dbReference type="CDD" id="cd00078">
    <property type="entry name" value="HECTc"/>
    <property type="match status" value="1"/>
</dbReference>
<feature type="domain" description="HECT" evidence="7">
    <location>
        <begin position="1522"/>
        <end position="1865"/>
    </location>
</feature>
<dbReference type="FunFam" id="3.30.2410.10:FF:000003">
    <property type="entry name" value="probable E3 ubiquitin-protein ligase HERC4 isoform X1"/>
    <property type="match status" value="1"/>
</dbReference>
<dbReference type="Gene3D" id="3.30.2160.10">
    <property type="entry name" value="Hect, E3 ligase catalytic domain"/>
    <property type="match status" value="1"/>
</dbReference>
<dbReference type="SUPFAM" id="SSF53335">
    <property type="entry name" value="S-adenosyl-L-methionine-dependent methyltransferases"/>
    <property type="match status" value="1"/>
</dbReference>
<evidence type="ECO:0000256" key="2">
    <source>
        <dbReference type="ARBA" id="ARBA00022679"/>
    </source>
</evidence>
<feature type="region of interest" description="Disordered" evidence="6">
    <location>
        <begin position="972"/>
        <end position="1029"/>
    </location>
</feature>
<dbReference type="Pfam" id="PF13847">
    <property type="entry name" value="Methyltransf_31"/>
    <property type="match status" value="1"/>
</dbReference>
<dbReference type="InterPro" id="IPR000569">
    <property type="entry name" value="HECT_dom"/>
</dbReference>
<comment type="subcellular location">
    <subcellularLocation>
        <location evidence="4">Cytoplasm</location>
    </subcellularLocation>
</comment>
<keyword evidence="3 5" id="KW-0833">Ubl conjugation pathway</keyword>
<keyword evidence="4" id="KW-0949">S-adenosyl-L-methionine</keyword>
<evidence type="ECO:0000256" key="6">
    <source>
        <dbReference type="SAM" id="MobiDB-lite"/>
    </source>
</evidence>
<evidence type="ECO:0000256" key="4">
    <source>
        <dbReference type="HAMAP-Rule" id="MF_03188"/>
    </source>
</evidence>
<comment type="catalytic activity">
    <reaction evidence="1">
        <text>S-ubiquitinyl-[E2 ubiquitin-conjugating enzyme]-L-cysteine + [acceptor protein]-L-lysine = [E2 ubiquitin-conjugating enzyme]-L-cysteine + N(6)-ubiquitinyl-[acceptor protein]-L-lysine.</text>
        <dbReference type="EC" id="2.3.2.26"/>
    </reaction>
</comment>
<dbReference type="CDD" id="cd02440">
    <property type="entry name" value="AdoMet_MTases"/>
    <property type="match status" value="1"/>
</dbReference>
<feature type="region of interest" description="Disordered" evidence="6">
    <location>
        <begin position="615"/>
        <end position="647"/>
    </location>
</feature>
<dbReference type="GO" id="GO:0000209">
    <property type="term" value="P:protein polyubiquitination"/>
    <property type="evidence" value="ECO:0007669"/>
    <property type="project" value="InterPro"/>
</dbReference>
<comment type="caution">
    <text evidence="8">The sequence shown here is derived from an EMBL/GenBank/DDBJ whole genome shotgun (WGS) entry which is preliminary data.</text>
</comment>
<evidence type="ECO:0000256" key="1">
    <source>
        <dbReference type="ARBA" id="ARBA00000885"/>
    </source>
</evidence>
<keyword evidence="4" id="KW-0813">Transport</keyword>
<evidence type="ECO:0000256" key="5">
    <source>
        <dbReference type="PROSITE-ProRule" id="PRU00104"/>
    </source>
</evidence>
<dbReference type="InterPro" id="IPR044611">
    <property type="entry name" value="E3A/B/C-like"/>
</dbReference>
<dbReference type="GO" id="GO:0016279">
    <property type="term" value="F:protein-lysine N-methyltransferase activity"/>
    <property type="evidence" value="ECO:0007669"/>
    <property type="project" value="UniProtKB-UniRule"/>
</dbReference>
<comment type="similarity">
    <text evidence="4">Belongs to the class I-like SAM-binding methyltransferase superfamily. EFM4 family.</text>
</comment>
<keyword evidence="9" id="KW-1185">Reference proteome</keyword>
<dbReference type="Gene3D" id="3.30.2410.10">
    <property type="entry name" value="Hect, E3 ligase catalytic domain"/>
    <property type="match status" value="1"/>
</dbReference>
<dbReference type="Proteomes" id="UP000707451">
    <property type="component" value="Unassembled WGS sequence"/>
</dbReference>
<dbReference type="EC" id="2.1.1.-" evidence="4"/>
<dbReference type="InterPro" id="IPR025714">
    <property type="entry name" value="Methyltranfer_dom"/>
</dbReference>
<feature type="compositionally biased region" description="Basic and acidic residues" evidence="6">
    <location>
        <begin position="909"/>
        <end position="918"/>
    </location>
</feature>
<dbReference type="EMBL" id="JAHRHY010000016">
    <property type="protein sequence ID" value="KAG9063411.1"/>
    <property type="molecule type" value="Genomic_DNA"/>
</dbReference>
<dbReference type="GO" id="GO:0005737">
    <property type="term" value="C:cytoplasm"/>
    <property type="evidence" value="ECO:0007669"/>
    <property type="project" value="UniProtKB-SubCell"/>
</dbReference>
<dbReference type="OrthoDB" id="8068875at2759"/>
<feature type="compositionally biased region" description="Low complexity" evidence="6">
    <location>
        <begin position="999"/>
        <end position="1029"/>
    </location>
</feature>
<feature type="compositionally biased region" description="Basic residues" evidence="6">
    <location>
        <begin position="921"/>
        <end position="935"/>
    </location>
</feature>
<dbReference type="Gene3D" id="3.40.50.150">
    <property type="entry name" value="Vaccinia Virus protein VP39"/>
    <property type="match status" value="1"/>
</dbReference>
<comment type="function">
    <text evidence="4">S-adenosyl-L-methionine-dependent protein-lysine N-methyltransferase that mono- and dimethylates elongation factor 1-alpha at 'Lys-316'. May play a role in intracellular transport.</text>
</comment>
<dbReference type="GO" id="GO:0032259">
    <property type="term" value="P:methylation"/>
    <property type="evidence" value="ECO:0007669"/>
    <property type="project" value="UniProtKB-KW"/>
</dbReference>
<protein>
    <recommendedName>
        <fullName evidence="4">Protein-lysine N-methyltransferase EFM4</fullName>
        <ecNumber evidence="4">2.1.1.-</ecNumber>
    </recommendedName>
    <alternativeName>
        <fullName evidence="4">Elongation factor methyltransferase 4</fullName>
    </alternativeName>
</protein>
<accession>A0A9P7XLS2</accession>
<proteinExistence type="inferred from homology"/>
<dbReference type="InterPro" id="IPR026635">
    <property type="entry name" value="Efm4/METTL10"/>
</dbReference>
<dbReference type="Gene3D" id="3.90.1750.10">
    <property type="entry name" value="Hect, E3 ligase catalytic domains"/>
    <property type="match status" value="1"/>
</dbReference>
<dbReference type="PANTHER" id="PTHR45700">
    <property type="entry name" value="UBIQUITIN-PROTEIN LIGASE E3C"/>
    <property type="match status" value="1"/>
</dbReference>
<feature type="compositionally biased region" description="Low complexity" evidence="6">
    <location>
        <begin position="320"/>
        <end position="376"/>
    </location>
</feature>
<feature type="compositionally biased region" description="Polar residues" evidence="6">
    <location>
        <begin position="409"/>
        <end position="427"/>
    </location>
</feature>
<evidence type="ECO:0000256" key="3">
    <source>
        <dbReference type="ARBA" id="ARBA00022786"/>
    </source>
</evidence>
<feature type="region of interest" description="Disordered" evidence="6">
    <location>
        <begin position="276"/>
        <end position="381"/>
    </location>
</feature>
<dbReference type="SUPFAM" id="SSF56204">
    <property type="entry name" value="Hect, E3 ligase catalytic domain"/>
    <property type="match status" value="1"/>
</dbReference>
<feature type="compositionally biased region" description="Pro residues" evidence="6">
    <location>
        <begin position="777"/>
        <end position="787"/>
    </location>
</feature>
<sequence length="1865" mass="205843">MSDEAAIPQPDFKPSKLGTKDYWDKVYNREVINFKDHGDIGEIWFGEDSAVKMVDWVEEHYEDEKETCAVLDLGCGNGHLLLDLAELGFEDLTGIDYSPAAIELAKAVAEDKEVDHIIRYEAVDFLAEKETLEWCAQQAAPGSDGHGEPKKFKVMLDKGTYDAISLHQKNKADAVAAAAAAHADADSEERKDEESVAKDNIVLAENDDNMEELADRYPKRVASMMRDDGRLLITSCNWTQPELIQRFSQFLAWRVTGDATGIIAKIKVLAAEQQQPYRGQAKPTQPHILSTTPKIGIDRDRDLDSIGPSAPHEWTPSPPSTTTAAGPVSAISTPPNTIAASPTSTTTTTAGTMNAASSPRTQRRASSTTMAASSASLGPHPPALVTLSSSFSGASLQDTTGTSAGGFDPSSSRNLRQAPFTRTSASRSLEAIERRNATLTRRSDSRPSDQLAATTDRPAGSNATHPHIHPSSQSSHQKSSSGKPGAPSSAEDTLLTEPVKTAHPLGAIGPSRPNTRQKSIEFSGTESNRERAGSTDSPLPATPLANGRPPSLQAIRGLSSNSATTRIAHSTYSSKSSPGPTASVEDFGHSKSRFLYDPNEYSKSVPSFTTVRLNAPARGARRRPAQQQHQELPMAPKHNHGPLMAQNNQESATANPNMELPVTKEEHPYTASPPSSEEQTGTPLFKSLLSLSPFSHMFSSGSFNTLSKSEELNLRRSPPTHQFKKAFSTGEMSESGRPSRRHLGAASIVTGPPRGLGGFHSVIHARSFSPTRSTSPPESPISPPPSLPDTTRTHPTSQAEDSSFGIHLLQQSGSTGSAMYHGDESVGLGYINRPLNSQRVLDLSRYYDAPSPSPISAGSATLASLRKSRRQHRDDDQGRDVGPTSRPMFGSFRDPDSDGSVSSWSTEEEPSKTGDSPRRGPSFRHHHHSFSHQRRSFSSGSAALSTVSPPQSPLEKELDSRTLYAFARTRLRRDSASSASSEGEPVAPLHWSSLPPIPSSSSTLSMRRSSSSSSISSRASSRRSSMSESEVMEVALPYLNLTLLRQAIETYNASKPDTPPRSPPSLTLRDFKPIHPVSWRHSLDHREILGAGNTADTTDQNTELFDNAAMAQEVHNNDKKKNLMLTLSDYVVPTHDIPSRVKGTERIPNVVSPARSTVSSSLYSSEGDSTFLLDSLRSVFSSSTALGSSFLMRDREERSSLGRETLGAVNVGGIDLEALRECYEMMIELKPRTIFAIQVTNSIEILLARIELEMELELGQTMRRKVWSEEEMRAIIILLMNPFLFEQPYQESLLRRILLIFIAFPDKAKLIQWLSCMDDEGMAQMVTLFKTYLSAHFTPRPVGDSHPAICAVMGLNILYQANNIGTKREQERRRRSVIQSAKEGKAQIASMETNSTISFKYFYSGVMEALKFKDEYQIWRDGWGKSPHEKQFSYFDYPFLLSPTSKSHIMNLDALTQMSAHYEDACVRHALADHAQRLLPDSMTASAHEFQKGIRAASSPYLVLELTRGHLVEEAFEQITKKHADLKKPLKVAFVDVGEEGMDQGGVTKEFFQIMVEKVFDSKFGLFKELEEGRSWWFEGTMDGSSHVEMSSKDARVRLVEYELVGILVGLALYNGVILGVRFPSVVYRKLLGWEVELDSFIESFPALGNGLEQMLTWTDGDVYDVFMREFEISYEHLGQVTTIPLIPGGQDIPVTNENREQYVNAYVDHYLHEHIRQEFAAFQRGFEKICGGEALKLLRPEELELMLCGNADLDMHDLETSCLYDDGYSPNHTLIKEFWEIVHEDLSTEQHKQLLVFVTGSDRVPIRGLKDLMFVIQRNGPDSDRLPTALTCFSRLLLPEYSNKGKMKERLVTAIENSNGFGLV</sequence>
<dbReference type="GO" id="GO:0016192">
    <property type="term" value="P:vesicle-mediated transport"/>
    <property type="evidence" value="ECO:0007669"/>
    <property type="project" value="UniProtKB-UniRule"/>
</dbReference>
<organism evidence="8 9">
    <name type="scientific">Linnemannia hyalina</name>
    <dbReference type="NCBI Taxonomy" id="64524"/>
    <lineage>
        <taxon>Eukaryota</taxon>
        <taxon>Fungi</taxon>
        <taxon>Fungi incertae sedis</taxon>
        <taxon>Mucoromycota</taxon>
        <taxon>Mortierellomycotina</taxon>
        <taxon>Mortierellomycetes</taxon>
        <taxon>Mortierellales</taxon>
        <taxon>Mortierellaceae</taxon>
        <taxon>Linnemannia</taxon>
    </lineage>
</organism>
<dbReference type="PANTHER" id="PTHR45700:SF8">
    <property type="entry name" value="HECT-TYPE E3 UBIQUITIN TRANSFERASE"/>
    <property type="match status" value="1"/>
</dbReference>
<dbReference type="Pfam" id="PF00632">
    <property type="entry name" value="HECT"/>
    <property type="match status" value="1"/>
</dbReference>
<feature type="region of interest" description="Disordered" evidence="6">
    <location>
        <begin position="396"/>
        <end position="552"/>
    </location>
</feature>
<evidence type="ECO:0000313" key="9">
    <source>
        <dbReference type="Proteomes" id="UP000707451"/>
    </source>
</evidence>
<gene>
    <name evidence="4" type="primary">EFM4</name>
    <name evidence="8" type="ORF">KI688_004293</name>
</gene>
<reference evidence="8" key="1">
    <citation type="submission" date="2021-06" db="EMBL/GenBank/DDBJ databases">
        <title>Genome Sequence of Mortierella hyaline Strain SCG-10, a Cold-Adapted, Nitrate-Reducing Fungus Isolated from Soil in Minnesota, USA.</title>
        <authorList>
            <person name="Aldossari N."/>
        </authorList>
    </citation>
    <scope>NUCLEOTIDE SEQUENCE</scope>
    <source>
        <strain evidence="8">SCG-10</strain>
    </source>
</reference>
<dbReference type="InterPro" id="IPR035983">
    <property type="entry name" value="Hect_E3_ubiquitin_ligase"/>
</dbReference>
<dbReference type="InterPro" id="IPR029063">
    <property type="entry name" value="SAM-dependent_MTases_sf"/>
</dbReference>
<feature type="compositionally biased region" description="Polar residues" evidence="6">
    <location>
        <begin position="512"/>
        <end position="526"/>
    </location>
</feature>
<dbReference type="PROSITE" id="PS50237">
    <property type="entry name" value="HECT"/>
    <property type="match status" value="1"/>
</dbReference>
<evidence type="ECO:0000313" key="8">
    <source>
        <dbReference type="EMBL" id="KAG9063411.1"/>
    </source>
</evidence>
<feature type="active site" description="Glycyl thioester intermediate" evidence="5">
    <location>
        <position position="1833"/>
    </location>
</feature>
<dbReference type="HAMAP" id="MF_03188">
    <property type="entry name" value="Methyltr_EFM4"/>
    <property type="match status" value="1"/>
</dbReference>